<proteinExistence type="predicted"/>
<evidence type="ECO:0000256" key="1">
    <source>
        <dbReference type="SAM" id="MobiDB-lite"/>
    </source>
</evidence>
<sequence length="212" mass="22534">MGRDGVRRRMNASVKRCILRGGAEWAPDASASQTVYPRKQGQTPHTGASADKAATVRVASALSGECTKTQSGGVSNSVGSLVAKPGWVFIPALRRHPGGDGFLQAGMVFLQAGTVFSRQASLNRWPGEAGLGVPATPLALAHLPSLPPPRATCFSPAAWQVPKVAGGHLYSTPAPLCHRQGERSCWISSRTFCPRPCFYSQDRLQKSTLFPP</sequence>
<keyword evidence="3" id="KW-1185">Reference proteome</keyword>
<feature type="region of interest" description="Disordered" evidence="1">
    <location>
        <begin position="29"/>
        <end position="50"/>
    </location>
</feature>
<gene>
    <name evidence="2" type="ORF">HJG63_011447</name>
</gene>
<dbReference type="EMBL" id="JACASE010000005">
    <property type="protein sequence ID" value="KAF6466170.1"/>
    <property type="molecule type" value="Genomic_DNA"/>
</dbReference>
<feature type="compositionally biased region" description="Polar residues" evidence="1">
    <location>
        <begin position="30"/>
        <end position="46"/>
    </location>
</feature>
<protein>
    <submittedName>
        <fullName evidence="2">Uncharacterized protein</fullName>
    </submittedName>
</protein>
<accession>A0A7J8H242</accession>
<comment type="caution">
    <text evidence="2">The sequence shown here is derived from an EMBL/GenBank/DDBJ whole genome shotgun (WGS) entry which is preliminary data.</text>
</comment>
<dbReference type="AlphaFoldDB" id="A0A7J8H242"/>
<evidence type="ECO:0000313" key="3">
    <source>
        <dbReference type="Proteomes" id="UP000593571"/>
    </source>
</evidence>
<organism evidence="2 3">
    <name type="scientific">Rousettus aegyptiacus</name>
    <name type="common">Egyptian fruit bat</name>
    <name type="synonym">Pteropus aegyptiacus</name>
    <dbReference type="NCBI Taxonomy" id="9407"/>
    <lineage>
        <taxon>Eukaryota</taxon>
        <taxon>Metazoa</taxon>
        <taxon>Chordata</taxon>
        <taxon>Craniata</taxon>
        <taxon>Vertebrata</taxon>
        <taxon>Euteleostomi</taxon>
        <taxon>Mammalia</taxon>
        <taxon>Eutheria</taxon>
        <taxon>Laurasiatheria</taxon>
        <taxon>Chiroptera</taxon>
        <taxon>Yinpterochiroptera</taxon>
        <taxon>Pteropodoidea</taxon>
        <taxon>Pteropodidae</taxon>
        <taxon>Rousettinae</taxon>
        <taxon>Rousettus</taxon>
    </lineage>
</organism>
<evidence type="ECO:0000313" key="2">
    <source>
        <dbReference type="EMBL" id="KAF6466170.1"/>
    </source>
</evidence>
<reference evidence="2 3" key="1">
    <citation type="journal article" date="2020" name="Nature">
        <title>Six reference-quality genomes reveal evolution of bat adaptations.</title>
        <authorList>
            <person name="Jebb D."/>
            <person name="Huang Z."/>
            <person name="Pippel M."/>
            <person name="Hughes G.M."/>
            <person name="Lavrichenko K."/>
            <person name="Devanna P."/>
            <person name="Winkler S."/>
            <person name="Jermiin L.S."/>
            <person name="Skirmuntt E.C."/>
            <person name="Katzourakis A."/>
            <person name="Burkitt-Gray L."/>
            <person name="Ray D.A."/>
            <person name="Sullivan K.A.M."/>
            <person name="Roscito J.G."/>
            <person name="Kirilenko B.M."/>
            <person name="Davalos L.M."/>
            <person name="Corthals A.P."/>
            <person name="Power M.L."/>
            <person name="Jones G."/>
            <person name="Ransome R.D."/>
            <person name="Dechmann D.K.N."/>
            <person name="Locatelli A.G."/>
            <person name="Puechmaille S.J."/>
            <person name="Fedrigo O."/>
            <person name="Jarvis E.D."/>
            <person name="Hiller M."/>
            <person name="Vernes S.C."/>
            <person name="Myers E.W."/>
            <person name="Teeling E.C."/>
        </authorList>
    </citation>
    <scope>NUCLEOTIDE SEQUENCE [LARGE SCALE GENOMIC DNA]</scope>
    <source>
        <strain evidence="2">MRouAeg1</strain>
        <tissue evidence="2">Muscle</tissue>
    </source>
</reference>
<dbReference type="Proteomes" id="UP000593571">
    <property type="component" value="Unassembled WGS sequence"/>
</dbReference>
<name>A0A7J8H242_ROUAE</name>